<dbReference type="GO" id="GO:0000421">
    <property type="term" value="C:autophagosome membrane"/>
    <property type="evidence" value="ECO:0007669"/>
    <property type="project" value="UniProtKB-SubCell"/>
</dbReference>
<evidence type="ECO:0000256" key="6">
    <source>
        <dbReference type="ARBA" id="ARBA00022553"/>
    </source>
</evidence>
<feature type="region of interest" description="Disordered" evidence="23">
    <location>
        <begin position="1"/>
        <end position="105"/>
    </location>
</feature>
<evidence type="ECO:0000313" key="25">
    <source>
        <dbReference type="Ensembl" id="ENSAZOP00000018141.1"/>
    </source>
</evidence>
<dbReference type="GO" id="GO:0006914">
    <property type="term" value="P:autophagy"/>
    <property type="evidence" value="ECO:0007669"/>
    <property type="project" value="UniProtKB-KW"/>
</dbReference>
<dbReference type="PANTHER" id="PTHR19305:SF9">
    <property type="entry name" value="SYNAPTOSOMAL-ASSOCIATED PROTEIN 29"/>
    <property type="match status" value="1"/>
</dbReference>
<keyword evidence="26" id="KW-1185">Reference proteome</keyword>
<keyword evidence="12" id="KW-0472">Membrane</keyword>
<evidence type="ECO:0000256" key="13">
    <source>
        <dbReference type="ARBA" id="ARBA00023273"/>
    </source>
</evidence>
<comment type="similarity">
    <text evidence="2">Belongs to the SNAP-25 family.</text>
</comment>
<dbReference type="SUPFAM" id="SSF58038">
    <property type="entry name" value="SNARE fusion complex"/>
    <property type="match status" value="2"/>
</dbReference>
<dbReference type="GO" id="GO:0005484">
    <property type="term" value="F:SNAP receptor activity"/>
    <property type="evidence" value="ECO:0007669"/>
    <property type="project" value="TreeGrafter"/>
</dbReference>
<organism evidence="25 26">
    <name type="scientific">Anas zonorhyncha</name>
    <name type="common">Eastern spot-billed duck</name>
    <dbReference type="NCBI Taxonomy" id="75864"/>
    <lineage>
        <taxon>Eukaryota</taxon>
        <taxon>Metazoa</taxon>
        <taxon>Chordata</taxon>
        <taxon>Craniata</taxon>
        <taxon>Vertebrata</taxon>
        <taxon>Euteleostomi</taxon>
        <taxon>Archelosauria</taxon>
        <taxon>Archosauria</taxon>
        <taxon>Dinosauria</taxon>
        <taxon>Saurischia</taxon>
        <taxon>Theropoda</taxon>
        <taxon>Coelurosauria</taxon>
        <taxon>Aves</taxon>
        <taxon>Neognathae</taxon>
        <taxon>Galloanserae</taxon>
        <taxon>Anseriformes</taxon>
        <taxon>Anatidae</taxon>
        <taxon>Anatinae</taxon>
        <taxon>Anas</taxon>
    </lineage>
</organism>
<keyword evidence="8" id="KW-0072">Autophagy</keyword>
<evidence type="ECO:0000256" key="14">
    <source>
        <dbReference type="ARBA" id="ARBA00023329"/>
    </source>
</evidence>
<evidence type="ECO:0000256" key="8">
    <source>
        <dbReference type="ARBA" id="ARBA00023006"/>
    </source>
</evidence>
<evidence type="ECO:0000256" key="21">
    <source>
        <dbReference type="ARBA" id="ARBA00046522"/>
    </source>
</evidence>
<keyword evidence="3" id="KW-0813">Transport</keyword>
<evidence type="ECO:0000256" key="17">
    <source>
        <dbReference type="ARBA" id="ARBA00037854"/>
    </source>
</evidence>
<keyword evidence="6" id="KW-0597">Phosphoprotein</keyword>
<proteinExistence type="inferred from homology"/>
<dbReference type="GO" id="GO:0098793">
    <property type="term" value="C:presynapse"/>
    <property type="evidence" value="ECO:0007669"/>
    <property type="project" value="GOC"/>
</dbReference>
<dbReference type="AlphaFoldDB" id="A0A8B9V6Z1"/>
<dbReference type="GO" id="GO:0000139">
    <property type="term" value="C:Golgi membrane"/>
    <property type="evidence" value="ECO:0007669"/>
    <property type="project" value="UniProtKB-SubCell"/>
</dbReference>
<dbReference type="GO" id="GO:0060170">
    <property type="term" value="C:ciliary membrane"/>
    <property type="evidence" value="ECO:0007669"/>
    <property type="project" value="UniProtKB-SubCell"/>
</dbReference>
<comment type="subunit">
    <text evidence="21">Forms a SNARE complex, composed of VAMP8, SNAP29 and STX17, involved in fusion of autophagosome with lysosome. Interacts with multiple syntaxins including STX6. Interacts with EIPR1. Interacts with STX17; this interaction is increased in the absence of TMEM39A.</text>
</comment>
<reference evidence="25" key="2">
    <citation type="submission" date="2025-09" db="UniProtKB">
        <authorList>
            <consortium name="Ensembl"/>
        </authorList>
    </citation>
    <scope>IDENTIFICATION</scope>
</reference>
<accession>A0A8B9V6Z1</accession>
<reference evidence="25" key="1">
    <citation type="submission" date="2025-08" db="UniProtKB">
        <authorList>
            <consortium name="Ensembl"/>
        </authorList>
    </citation>
    <scope>IDENTIFICATION</scope>
</reference>
<dbReference type="GO" id="GO:0031629">
    <property type="term" value="P:synaptic vesicle fusion to presynaptic active zone membrane"/>
    <property type="evidence" value="ECO:0007669"/>
    <property type="project" value="TreeGrafter"/>
</dbReference>
<dbReference type="GO" id="GO:0015031">
    <property type="term" value="P:protein transport"/>
    <property type="evidence" value="ECO:0007669"/>
    <property type="project" value="UniProtKB-KW"/>
</dbReference>
<sequence length="325" mass="36145">MAAPAAASLPVTPPRTRSLSDGLARLPLFPTMGGSSHRPPQRSAWGGTERGGAERAGPPGACVGKERRCLRPAGSAMSGPPRSYNPFAEEDEEVVGGEEEVGSAERQRYLQREVLRRSAATADSTARSLSLLYESERIGVAASEELVRQGESLKRTEQMVDKMDQDLKTSQRHINSIKSVFGGLVNYFKPKPPESKPEQNGTPEYYGNSRLKEAMMSSKEQESKYQESHPNLRRLDNSDSDFSNIDLVTSVQRDAYPKNQHLRAYHQKIDNNLDEMSSGLSRLKNLALGLQTEIEEQDDMLDRLTKKVETLDVNIKSTDKKIRQL</sequence>
<keyword evidence="13" id="KW-0966">Cell projection</keyword>
<evidence type="ECO:0000256" key="3">
    <source>
        <dbReference type="ARBA" id="ARBA00022448"/>
    </source>
</evidence>
<evidence type="ECO:0000256" key="7">
    <source>
        <dbReference type="ARBA" id="ARBA00022927"/>
    </source>
</evidence>
<evidence type="ECO:0000256" key="4">
    <source>
        <dbReference type="ARBA" id="ARBA00022475"/>
    </source>
</evidence>
<evidence type="ECO:0000256" key="2">
    <source>
        <dbReference type="ARBA" id="ARBA00009480"/>
    </source>
</evidence>
<dbReference type="SMART" id="SM00397">
    <property type="entry name" value="t_SNARE"/>
    <property type="match status" value="2"/>
</dbReference>
<comment type="subcellular location">
    <subcellularLocation>
        <location evidence="16">Cell projection</location>
        <location evidence="16">Cilium membrane</location>
        <topology evidence="16">Peripheral membrane protein</topology>
    </subcellularLocation>
    <subcellularLocation>
        <location evidence="17">Cytoplasmic vesicle</location>
        <location evidence="17">Autophagosome membrane</location>
        <topology evidence="17">Peripheral membrane protein</topology>
    </subcellularLocation>
    <subcellularLocation>
        <location evidence="1">Golgi apparatus membrane</location>
        <topology evidence="1">Peripheral membrane protein</topology>
    </subcellularLocation>
</comment>
<feature type="region of interest" description="Disordered" evidence="23">
    <location>
        <begin position="217"/>
        <end position="238"/>
    </location>
</feature>
<feature type="domain" description="T-SNARE coiled-coil homology" evidence="24">
    <location>
        <begin position="263"/>
        <end position="325"/>
    </location>
</feature>
<dbReference type="Gene3D" id="1.20.5.110">
    <property type="match status" value="2"/>
</dbReference>
<evidence type="ECO:0000256" key="9">
    <source>
        <dbReference type="ARBA" id="ARBA00023034"/>
    </source>
</evidence>
<evidence type="ECO:0000256" key="16">
    <source>
        <dbReference type="ARBA" id="ARBA00037808"/>
    </source>
</evidence>
<keyword evidence="5" id="KW-0963">Cytoplasm</keyword>
<dbReference type="InterPro" id="IPR000727">
    <property type="entry name" value="T_SNARE_dom"/>
</dbReference>
<evidence type="ECO:0000256" key="18">
    <source>
        <dbReference type="ARBA" id="ARBA00041113"/>
    </source>
</evidence>
<dbReference type="FunFam" id="1.20.5.110:FF:000051">
    <property type="entry name" value="synaptosomal-associated protein 29"/>
    <property type="match status" value="1"/>
</dbReference>
<dbReference type="GO" id="GO:0031201">
    <property type="term" value="C:SNARE complex"/>
    <property type="evidence" value="ECO:0007669"/>
    <property type="project" value="TreeGrafter"/>
</dbReference>
<dbReference type="GO" id="GO:0031410">
    <property type="term" value="C:cytoplasmic vesicle"/>
    <property type="evidence" value="ECO:0007669"/>
    <property type="project" value="UniProtKB-KW"/>
</dbReference>
<dbReference type="GO" id="GO:0016082">
    <property type="term" value="P:synaptic vesicle priming"/>
    <property type="evidence" value="ECO:0007669"/>
    <property type="project" value="TreeGrafter"/>
</dbReference>
<evidence type="ECO:0000256" key="20">
    <source>
        <dbReference type="ARBA" id="ARBA00043032"/>
    </source>
</evidence>
<dbReference type="CDD" id="cd15887">
    <property type="entry name" value="SNARE_SNAP29N"/>
    <property type="match status" value="1"/>
</dbReference>
<dbReference type="FunFam" id="1.20.5.110:FF:000041">
    <property type="entry name" value="Synaptosomal-associated protein 29"/>
    <property type="match status" value="1"/>
</dbReference>
<dbReference type="CDD" id="cd15856">
    <property type="entry name" value="SNARE_SNAP29C"/>
    <property type="match status" value="1"/>
</dbReference>
<protein>
    <recommendedName>
        <fullName evidence="18">Synaptosomal-associated protein 29</fullName>
    </recommendedName>
    <alternativeName>
        <fullName evidence="19">Soluble 29 kDa NSF attachment protein</fullName>
    </alternativeName>
    <alternativeName>
        <fullName evidence="20">Vesicle-membrane fusion protein SNAP-29</fullName>
    </alternativeName>
</protein>
<keyword evidence="11" id="KW-0969">Cilium</keyword>
<keyword evidence="10 22" id="KW-0175">Coiled coil</keyword>
<dbReference type="PROSITE" id="PS50192">
    <property type="entry name" value="T_SNARE"/>
    <property type="match status" value="1"/>
</dbReference>
<dbReference type="GO" id="GO:0019905">
    <property type="term" value="F:syntaxin binding"/>
    <property type="evidence" value="ECO:0007669"/>
    <property type="project" value="TreeGrafter"/>
</dbReference>
<evidence type="ECO:0000313" key="26">
    <source>
        <dbReference type="Proteomes" id="UP000694549"/>
    </source>
</evidence>
<feature type="coiled-coil region" evidence="22">
    <location>
        <begin position="287"/>
        <end position="321"/>
    </location>
</feature>
<dbReference type="PANTHER" id="PTHR19305">
    <property type="entry name" value="SYNAPTOSOMAL ASSOCIATED PROTEIN"/>
    <property type="match status" value="1"/>
</dbReference>
<keyword evidence="7" id="KW-0653">Protein transport</keyword>
<keyword evidence="4" id="KW-1003">Cell membrane</keyword>
<evidence type="ECO:0000256" key="5">
    <source>
        <dbReference type="ARBA" id="ARBA00022490"/>
    </source>
</evidence>
<evidence type="ECO:0000256" key="1">
    <source>
        <dbReference type="ARBA" id="ARBA00004395"/>
    </source>
</evidence>
<keyword evidence="14" id="KW-0968">Cytoplasmic vesicle</keyword>
<evidence type="ECO:0000256" key="12">
    <source>
        <dbReference type="ARBA" id="ARBA00023136"/>
    </source>
</evidence>
<comment type="function">
    <text evidence="15">SNAREs, soluble N-ethylmaleimide-sensitive factor-attachment protein receptors, are essential proteins for fusion of cellular membranes. SNAREs localized on opposing membranes assemble to form a trans-SNARE complex, an extended, parallel four alpha-helical bundle that drives membrane fusion. SNAP29 is a SNARE involved in autophagy through the direct control of autophagosome membrane fusion with the lysososome membrane. Also plays a role in ciliogenesis by regulating membrane fusions.</text>
</comment>
<evidence type="ECO:0000259" key="24">
    <source>
        <dbReference type="PROSITE" id="PS50192"/>
    </source>
</evidence>
<feature type="compositionally biased region" description="Acidic residues" evidence="23">
    <location>
        <begin position="88"/>
        <end position="102"/>
    </location>
</feature>
<evidence type="ECO:0000256" key="11">
    <source>
        <dbReference type="ARBA" id="ARBA00023069"/>
    </source>
</evidence>
<dbReference type="Proteomes" id="UP000694549">
    <property type="component" value="Unplaced"/>
</dbReference>
<name>A0A8B9V6Z1_9AVES</name>
<evidence type="ECO:0000256" key="10">
    <source>
        <dbReference type="ARBA" id="ARBA00023054"/>
    </source>
</evidence>
<evidence type="ECO:0000256" key="19">
    <source>
        <dbReference type="ARBA" id="ARBA00042308"/>
    </source>
</evidence>
<dbReference type="Ensembl" id="ENSAZOT00000019499.1">
    <property type="protein sequence ID" value="ENSAZOP00000018141.1"/>
    <property type="gene ID" value="ENSAZOG00000011811.1"/>
</dbReference>
<evidence type="ECO:0000256" key="15">
    <source>
        <dbReference type="ARBA" id="ARBA00037064"/>
    </source>
</evidence>
<keyword evidence="9" id="KW-0333">Golgi apparatus</keyword>
<evidence type="ECO:0000256" key="22">
    <source>
        <dbReference type="SAM" id="Coils"/>
    </source>
</evidence>
<evidence type="ECO:0000256" key="23">
    <source>
        <dbReference type="SAM" id="MobiDB-lite"/>
    </source>
</evidence>